<proteinExistence type="predicted"/>
<protein>
    <submittedName>
        <fullName evidence="2">Uncharacterized protein</fullName>
    </submittedName>
</protein>
<keyword evidence="1" id="KW-1133">Transmembrane helix</keyword>
<dbReference type="Proteomes" id="UP001143362">
    <property type="component" value="Unassembled WGS sequence"/>
</dbReference>
<evidence type="ECO:0000256" key="1">
    <source>
        <dbReference type="SAM" id="Phobius"/>
    </source>
</evidence>
<sequence>MSTLLGIVLFIFIGVALMVVLGEKFASPMEPEKLQRITRWIWPLVMISIVIQIIMYFSGSN</sequence>
<evidence type="ECO:0000313" key="2">
    <source>
        <dbReference type="EMBL" id="MCX2982346.1"/>
    </source>
</evidence>
<name>A0ABT3TJ49_9GAMM</name>
<comment type="caution">
    <text evidence="2">The sequence shown here is derived from an EMBL/GenBank/DDBJ whole genome shotgun (WGS) entry which is preliminary data.</text>
</comment>
<gene>
    <name evidence="2" type="ORF">EYC98_15895</name>
</gene>
<dbReference type="EMBL" id="SHNN01000003">
    <property type="protein sequence ID" value="MCX2982346.1"/>
    <property type="molecule type" value="Genomic_DNA"/>
</dbReference>
<reference evidence="2" key="1">
    <citation type="submission" date="2019-02" db="EMBL/GenBank/DDBJ databases">
        <authorList>
            <person name="Li S.-H."/>
        </authorList>
    </citation>
    <scope>NUCLEOTIDE SEQUENCE</scope>
    <source>
        <strain evidence="2">IMCC14734</strain>
    </source>
</reference>
<feature type="transmembrane region" description="Helical" evidence="1">
    <location>
        <begin position="38"/>
        <end position="57"/>
    </location>
</feature>
<accession>A0ABT3TJ49</accession>
<organism evidence="2 3">
    <name type="scientific">Candidatus Litorirhabdus singularis</name>
    <dbReference type="NCBI Taxonomy" id="2518993"/>
    <lineage>
        <taxon>Bacteria</taxon>
        <taxon>Pseudomonadati</taxon>
        <taxon>Pseudomonadota</taxon>
        <taxon>Gammaproteobacteria</taxon>
        <taxon>Cellvibrionales</taxon>
        <taxon>Halieaceae</taxon>
        <taxon>Candidatus Litorirhabdus</taxon>
    </lineage>
</organism>
<keyword evidence="1" id="KW-0472">Membrane</keyword>
<keyword evidence="1" id="KW-0812">Transmembrane</keyword>
<evidence type="ECO:0000313" key="3">
    <source>
        <dbReference type="Proteomes" id="UP001143362"/>
    </source>
</evidence>
<dbReference type="RefSeq" id="WP_279246371.1">
    <property type="nucleotide sequence ID" value="NZ_SHNN01000003.1"/>
</dbReference>
<keyword evidence="3" id="KW-1185">Reference proteome</keyword>